<dbReference type="GO" id="GO:0005634">
    <property type="term" value="C:nucleus"/>
    <property type="evidence" value="ECO:0007669"/>
    <property type="project" value="UniProtKB-SubCell"/>
</dbReference>
<evidence type="ECO:0008006" key="5">
    <source>
        <dbReference type="Google" id="ProtNLM"/>
    </source>
</evidence>
<dbReference type="EMBL" id="JMSE01000487">
    <property type="protein sequence ID" value="KDN69693.1"/>
    <property type="molecule type" value="Genomic_DNA"/>
</dbReference>
<dbReference type="OMA" id="MPGTIDP"/>
<name>A0A066XKK4_COLSU</name>
<evidence type="ECO:0000313" key="4">
    <source>
        <dbReference type="Proteomes" id="UP000027238"/>
    </source>
</evidence>
<keyword evidence="4" id="KW-1185">Reference proteome</keyword>
<gene>
    <name evidence="3" type="ORF">CSUB01_00277</name>
</gene>
<dbReference type="Proteomes" id="UP000027238">
    <property type="component" value="Unassembled WGS sequence"/>
</dbReference>
<sequence>MAFESPALMYALAASSSAHLALQNKDFQVTALQHSGLALTELKSSMSQSTLTREMRLAATLVLCSMESISCGTDNWVHHLSGAAACLEDKRDGDQQASGGCQAPAEDPKSTLLRCHEGRWLLRNFAYHDIIMSVSLDRRPMIGGDYWVSNYSNDVADPYFGLAARVIYLIGEISALNADFAAATPQWLSDASAPYSINTYSSAVFSDRARCIETQLLEWDCPAGPGDASLISLAEAYRHGALIHLYRVLRRYIPYHSDSLRQKTRRSVDAICAASNSIPKGCYAETSMIFPLFMAGGEAETTEHIEIVREGLCSLNSHRKFRNVDACLDVLDEVWRLAAAGTRKQNSAKVDWLDITKSRDWKLAPF</sequence>
<dbReference type="Pfam" id="PF11951">
    <property type="entry name" value="Fungal_trans_2"/>
    <property type="match status" value="1"/>
</dbReference>
<dbReference type="STRING" id="1173701.A0A066XKK4"/>
<evidence type="ECO:0000256" key="2">
    <source>
        <dbReference type="ARBA" id="ARBA00023242"/>
    </source>
</evidence>
<reference evidence="4" key="1">
    <citation type="journal article" date="2014" name="Genome Announc.">
        <title>Draft genome sequence of Colletotrichum sublineola, a destructive pathogen of cultivated sorghum.</title>
        <authorList>
            <person name="Baroncelli R."/>
            <person name="Sanz-Martin J.M."/>
            <person name="Rech G.E."/>
            <person name="Sukno S.A."/>
            <person name="Thon M.R."/>
        </authorList>
    </citation>
    <scope>NUCLEOTIDE SEQUENCE [LARGE SCALE GENOMIC DNA]</scope>
    <source>
        <strain evidence="4">TX430BB</strain>
    </source>
</reference>
<evidence type="ECO:0000313" key="3">
    <source>
        <dbReference type="EMBL" id="KDN69693.1"/>
    </source>
</evidence>
<evidence type="ECO:0000256" key="1">
    <source>
        <dbReference type="ARBA" id="ARBA00004123"/>
    </source>
</evidence>
<dbReference type="PANTHER" id="PTHR37534:SF46">
    <property type="entry name" value="ZN(II)2CYS6 TRANSCRIPTION FACTOR (EUROFUNG)"/>
    <property type="match status" value="1"/>
</dbReference>
<dbReference type="HOGENOM" id="CLU_031202_1_0_1"/>
<organism evidence="3 4">
    <name type="scientific">Colletotrichum sublineola</name>
    <name type="common">Sorghum anthracnose fungus</name>
    <dbReference type="NCBI Taxonomy" id="1173701"/>
    <lineage>
        <taxon>Eukaryota</taxon>
        <taxon>Fungi</taxon>
        <taxon>Dikarya</taxon>
        <taxon>Ascomycota</taxon>
        <taxon>Pezizomycotina</taxon>
        <taxon>Sordariomycetes</taxon>
        <taxon>Hypocreomycetidae</taxon>
        <taxon>Glomerellales</taxon>
        <taxon>Glomerellaceae</taxon>
        <taxon>Colletotrichum</taxon>
        <taxon>Colletotrichum graminicola species complex</taxon>
    </lineage>
</organism>
<dbReference type="OrthoDB" id="5419315at2759"/>
<protein>
    <recommendedName>
        <fullName evidence="5">C6 zinc finger domain-containing protein</fullName>
    </recommendedName>
</protein>
<dbReference type="eggNOG" id="ENOG502RIXM">
    <property type="taxonomic scope" value="Eukaryota"/>
</dbReference>
<comment type="subcellular location">
    <subcellularLocation>
        <location evidence="1">Nucleus</location>
    </subcellularLocation>
</comment>
<comment type="caution">
    <text evidence="3">The sequence shown here is derived from an EMBL/GenBank/DDBJ whole genome shotgun (WGS) entry which is preliminary data.</text>
</comment>
<keyword evidence="2" id="KW-0539">Nucleus</keyword>
<proteinExistence type="predicted"/>
<dbReference type="InterPro" id="IPR021858">
    <property type="entry name" value="Fun_TF"/>
</dbReference>
<dbReference type="AlphaFoldDB" id="A0A066XKK4"/>
<dbReference type="PANTHER" id="PTHR37534">
    <property type="entry name" value="TRANSCRIPTIONAL ACTIVATOR PROTEIN UGA3"/>
    <property type="match status" value="1"/>
</dbReference>
<accession>A0A066XKK4</accession>